<name>A0A5J4Q5C6_9ZZZZ</name>
<proteinExistence type="predicted"/>
<protein>
    <submittedName>
        <fullName evidence="1">Uncharacterized protein</fullName>
    </submittedName>
</protein>
<organism evidence="1">
    <name type="scientific">termite gut metagenome</name>
    <dbReference type="NCBI Taxonomy" id="433724"/>
    <lineage>
        <taxon>unclassified sequences</taxon>
        <taxon>metagenomes</taxon>
        <taxon>organismal metagenomes</taxon>
    </lineage>
</organism>
<sequence length="330" mass="38002">GLIGVGVKAYDYMNETTNYYGVHTVSLFMDNQEIFRSVVNRFSAEENRMIRSWTYHSYMKSFREPGNKLRMLQTFNDQNGLITIDEERDYRFTYLLKDLYGNTSTYPFTVRGKPQPFTQPDYKNKSYLEWDKTNILSEPGLELHIPKGSLYDNVLLNNEILLDSGAVSFTYQINDEPIPIHTYGDLYIGVRNKTVADSAKYYIARIDKNGKTTSLGGKYENGFVKAQVRELGTFTVQVDTIPPQIKEINPKQWKNTGKIVFKIEEKETDIAAYRGTIDGKYVPFMWEIVTNRIVYPVNPRKIKKGVKHTVELSVTDACGNKEKITVNVIL</sequence>
<accession>A0A5J4Q5C6</accession>
<dbReference type="EMBL" id="SNRY01004944">
    <property type="protein sequence ID" value="KAA6316268.1"/>
    <property type="molecule type" value="Genomic_DNA"/>
</dbReference>
<dbReference type="AlphaFoldDB" id="A0A5J4Q5C6"/>
<reference evidence="1" key="1">
    <citation type="submission" date="2019-03" db="EMBL/GenBank/DDBJ databases">
        <title>Single cell metagenomics reveals metabolic interactions within the superorganism composed of flagellate Streblomastix strix and complex community of Bacteroidetes bacteria on its surface.</title>
        <authorList>
            <person name="Treitli S.C."/>
            <person name="Kolisko M."/>
            <person name="Husnik F."/>
            <person name="Keeling P."/>
            <person name="Hampl V."/>
        </authorList>
    </citation>
    <scope>NUCLEOTIDE SEQUENCE</scope>
    <source>
        <strain evidence="1">STM</strain>
    </source>
</reference>
<gene>
    <name evidence="1" type="ORF">EZS27_033397</name>
</gene>
<comment type="caution">
    <text evidence="1">The sequence shown here is derived from an EMBL/GenBank/DDBJ whole genome shotgun (WGS) entry which is preliminary data.</text>
</comment>
<feature type="non-terminal residue" evidence="1">
    <location>
        <position position="1"/>
    </location>
</feature>
<evidence type="ECO:0000313" key="1">
    <source>
        <dbReference type="EMBL" id="KAA6316268.1"/>
    </source>
</evidence>